<dbReference type="GO" id="GO:0008168">
    <property type="term" value="F:methyltransferase activity"/>
    <property type="evidence" value="ECO:0007669"/>
    <property type="project" value="UniProtKB-UniRule"/>
</dbReference>
<keyword evidence="10" id="KW-1185">Reference proteome</keyword>
<dbReference type="PANTHER" id="PTHR46015:SF1">
    <property type="entry name" value="HOMOCYSTEINE S-METHYLTRANSFERASE-LIKE ISOFORM 1"/>
    <property type="match status" value="1"/>
</dbReference>
<keyword evidence="1 7" id="KW-0489">Methyltransferase</keyword>
<sequence>MIDTDVKVLAAGIANTLEKHVEEEVDNHPLWASRYLSSKPEAVYKTHLDFLNAGSDVFSTFTYQASVAGFVEHQKTSEAEAVGLIKRSVELAKRAIRDYKLENRHRLDRLTNPEPLVAGSVGSYAAYLHDGSEYSGPSYAHQKNLDHILEWHKMRIDALVEAGADFLAIETCPAAREAQLLLDYLGAHHPEAKAWVAFSCKNDGKSIVDGSSFKETALQLYRKSKPGQLIGLGANCIPPKDTTPLLKSLSQRETGVFIPLVAYPNSGETFCTETGKYIKSCVHYPPEEFVKEWLDLGVRYIGGCCRTTTDDIKRVSTQVQNWKKLHSPTT</sequence>
<dbReference type="Gene3D" id="3.20.20.330">
    <property type="entry name" value="Homocysteine-binding-like domain"/>
    <property type="match status" value="1"/>
</dbReference>
<organism evidence="9 10">
    <name type="scientific">Trichogramma kaykai</name>
    <dbReference type="NCBI Taxonomy" id="54128"/>
    <lineage>
        <taxon>Eukaryota</taxon>
        <taxon>Metazoa</taxon>
        <taxon>Ecdysozoa</taxon>
        <taxon>Arthropoda</taxon>
        <taxon>Hexapoda</taxon>
        <taxon>Insecta</taxon>
        <taxon>Pterygota</taxon>
        <taxon>Neoptera</taxon>
        <taxon>Endopterygota</taxon>
        <taxon>Hymenoptera</taxon>
        <taxon>Apocrita</taxon>
        <taxon>Proctotrupomorpha</taxon>
        <taxon>Chalcidoidea</taxon>
        <taxon>Trichogrammatidae</taxon>
        <taxon>Trichogramma</taxon>
    </lineage>
</organism>
<dbReference type="PIRSF" id="PIRSF037505">
    <property type="entry name" value="Betaine_HMT"/>
    <property type="match status" value="1"/>
</dbReference>
<dbReference type="InterPro" id="IPR003726">
    <property type="entry name" value="HCY_dom"/>
</dbReference>
<reference evidence="9 10" key="1">
    <citation type="journal article" date="2024" name="bioRxiv">
        <title>A reference genome for Trichogramma kaykai: A tiny desert-dwelling parasitoid wasp with competing sex-ratio distorters.</title>
        <authorList>
            <person name="Culotta J."/>
            <person name="Lindsey A.R."/>
        </authorList>
    </citation>
    <scope>NUCLEOTIDE SEQUENCE [LARGE SCALE GENOMIC DNA]</scope>
    <source>
        <strain evidence="9 10">KSX58</strain>
    </source>
</reference>
<dbReference type="PROSITE" id="PS50970">
    <property type="entry name" value="HCY"/>
    <property type="match status" value="1"/>
</dbReference>
<keyword evidence="4 6" id="KW-0862">Zinc</keyword>
<dbReference type="GO" id="GO:0046872">
    <property type="term" value="F:metal ion binding"/>
    <property type="evidence" value="ECO:0007669"/>
    <property type="project" value="UniProtKB-KW"/>
</dbReference>
<evidence type="ECO:0000256" key="2">
    <source>
        <dbReference type="ARBA" id="ARBA00022679"/>
    </source>
</evidence>
<protein>
    <recommendedName>
        <fullName evidence="8">Hcy-binding domain-containing protein</fullName>
    </recommendedName>
</protein>
<comment type="caution">
    <text evidence="9">The sequence shown here is derived from an EMBL/GenBank/DDBJ whole genome shotgun (WGS) entry which is preliminary data.</text>
</comment>
<dbReference type="Pfam" id="PF02574">
    <property type="entry name" value="S-methyl_trans"/>
    <property type="match status" value="1"/>
</dbReference>
<evidence type="ECO:0000313" key="10">
    <source>
        <dbReference type="Proteomes" id="UP001627154"/>
    </source>
</evidence>
<dbReference type="Proteomes" id="UP001627154">
    <property type="component" value="Unassembled WGS sequence"/>
</dbReference>
<name>A0ABD2WR07_9HYME</name>
<evidence type="ECO:0000256" key="3">
    <source>
        <dbReference type="ARBA" id="ARBA00022723"/>
    </source>
</evidence>
<keyword evidence="3 6" id="KW-0479">Metal-binding</keyword>
<feature type="binding site" evidence="7">
    <location>
        <position position="236"/>
    </location>
    <ligand>
        <name>Zn(2+)</name>
        <dbReference type="ChEBI" id="CHEBI:29105"/>
    </ligand>
</feature>
<dbReference type="InterPro" id="IPR051486">
    <property type="entry name" value="Hcy_S-methyltransferase"/>
</dbReference>
<feature type="domain" description="Hcy-binding" evidence="8">
    <location>
        <begin position="1"/>
        <end position="319"/>
    </location>
</feature>
<feature type="binding site" evidence="6 7">
    <location>
        <position position="304"/>
    </location>
    <ligand>
        <name>Zn(2+)</name>
        <dbReference type="ChEBI" id="CHEBI:29105"/>
    </ligand>
</feature>
<evidence type="ECO:0000256" key="7">
    <source>
        <dbReference type="PROSITE-ProRule" id="PRU00333"/>
    </source>
</evidence>
<evidence type="ECO:0000256" key="5">
    <source>
        <dbReference type="ARBA" id="ARBA00034478"/>
    </source>
</evidence>
<comment type="cofactor">
    <cofactor evidence="6">
        <name>Zn(2+)</name>
        <dbReference type="ChEBI" id="CHEBI:29105"/>
    </cofactor>
    <text evidence="6">Binds 1 zinc ion per subunit.</text>
</comment>
<evidence type="ECO:0000259" key="8">
    <source>
        <dbReference type="PROSITE" id="PS50970"/>
    </source>
</evidence>
<keyword evidence="2 7" id="KW-0808">Transferase</keyword>
<evidence type="ECO:0000256" key="4">
    <source>
        <dbReference type="ARBA" id="ARBA00022833"/>
    </source>
</evidence>
<gene>
    <name evidence="9" type="ORF">TKK_010449</name>
</gene>
<proteinExistence type="predicted"/>
<dbReference type="GO" id="GO:0032259">
    <property type="term" value="P:methylation"/>
    <property type="evidence" value="ECO:0007669"/>
    <property type="project" value="UniProtKB-KW"/>
</dbReference>
<dbReference type="NCBIfam" id="NF007020">
    <property type="entry name" value="PRK09485.1"/>
    <property type="match status" value="1"/>
</dbReference>
<comment type="pathway">
    <text evidence="5">Amino-acid biosynthesis; L-methionine biosynthesis via de novo pathway.</text>
</comment>
<evidence type="ECO:0000313" key="9">
    <source>
        <dbReference type="EMBL" id="KAL3395466.1"/>
    </source>
</evidence>
<accession>A0ABD2WR07</accession>
<dbReference type="PANTHER" id="PTHR46015">
    <property type="entry name" value="ZGC:172121"/>
    <property type="match status" value="1"/>
</dbReference>
<evidence type="ECO:0000256" key="1">
    <source>
        <dbReference type="ARBA" id="ARBA00022603"/>
    </source>
</evidence>
<evidence type="ECO:0000256" key="6">
    <source>
        <dbReference type="PIRSR" id="PIRSR037505-2"/>
    </source>
</evidence>
<dbReference type="SUPFAM" id="SSF82282">
    <property type="entry name" value="Homocysteine S-methyltransferase"/>
    <property type="match status" value="1"/>
</dbReference>
<dbReference type="AlphaFoldDB" id="A0ABD2WR07"/>
<dbReference type="EMBL" id="JBJJXI010000081">
    <property type="protein sequence ID" value="KAL3395466.1"/>
    <property type="molecule type" value="Genomic_DNA"/>
</dbReference>
<feature type="binding site" evidence="6 7">
    <location>
        <position position="305"/>
    </location>
    <ligand>
        <name>Zn(2+)</name>
        <dbReference type="ChEBI" id="CHEBI:29105"/>
    </ligand>
</feature>
<dbReference type="InterPro" id="IPR017226">
    <property type="entry name" value="BHMT-like"/>
</dbReference>
<dbReference type="InterPro" id="IPR036589">
    <property type="entry name" value="HCY_dom_sf"/>
</dbReference>